<evidence type="ECO:0000256" key="2">
    <source>
        <dbReference type="ARBA" id="ARBA00022525"/>
    </source>
</evidence>
<dbReference type="SUPFAM" id="SSF47473">
    <property type="entry name" value="EF-hand"/>
    <property type="match status" value="1"/>
</dbReference>
<organism evidence="10 11">
    <name type="scientific">Petromyzon marinus</name>
    <name type="common">Sea lamprey</name>
    <dbReference type="NCBI Taxonomy" id="7757"/>
    <lineage>
        <taxon>Eukaryota</taxon>
        <taxon>Metazoa</taxon>
        <taxon>Chordata</taxon>
        <taxon>Craniata</taxon>
        <taxon>Vertebrata</taxon>
        <taxon>Cyclostomata</taxon>
        <taxon>Hyperoartia</taxon>
        <taxon>Petromyzontiformes</taxon>
        <taxon>Petromyzontidae</taxon>
        <taxon>Petromyzon</taxon>
    </lineage>
</organism>
<dbReference type="PANTHER" id="PTHR13866">
    <property type="entry name" value="SPARC OSTEONECTIN"/>
    <property type="match status" value="1"/>
</dbReference>
<keyword evidence="3 7" id="KW-0732">Signal</keyword>
<gene>
    <name evidence="11" type="primary">LOC116951025</name>
</gene>
<evidence type="ECO:0000256" key="7">
    <source>
        <dbReference type="SAM" id="SignalP"/>
    </source>
</evidence>
<keyword evidence="5" id="KW-1015">Disulfide bond</keyword>
<comment type="subcellular location">
    <subcellularLocation>
        <location evidence="1">Secreted</location>
        <location evidence="1">Extracellular space</location>
        <location evidence="1">Extracellular matrix</location>
    </subcellularLocation>
</comment>
<feature type="chain" id="PRO_5042491360" evidence="7">
    <location>
        <begin position="23"/>
        <end position="261"/>
    </location>
</feature>
<name>A0AAJ7X9N3_PETMA</name>
<evidence type="ECO:0000256" key="5">
    <source>
        <dbReference type="ARBA" id="ARBA00023157"/>
    </source>
</evidence>
<accession>A0AAJ7X9N3</accession>
<feature type="signal peptide" evidence="7">
    <location>
        <begin position="1"/>
        <end position="22"/>
    </location>
</feature>
<dbReference type="InterPro" id="IPR002048">
    <property type="entry name" value="EF_hand_dom"/>
</dbReference>
<dbReference type="GO" id="GO:0005615">
    <property type="term" value="C:extracellular space"/>
    <property type="evidence" value="ECO:0007669"/>
    <property type="project" value="TreeGrafter"/>
</dbReference>
<proteinExistence type="predicted"/>
<feature type="domain" description="EF-hand" evidence="8">
    <location>
        <begin position="207"/>
        <end position="242"/>
    </location>
</feature>
<feature type="domain" description="Kazal-like" evidence="9">
    <location>
        <begin position="73"/>
        <end position="127"/>
    </location>
</feature>
<dbReference type="GO" id="GO:0005518">
    <property type="term" value="F:collagen binding"/>
    <property type="evidence" value="ECO:0007669"/>
    <property type="project" value="TreeGrafter"/>
</dbReference>
<dbReference type="InterPro" id="IPR018247">
    <property type="entry name" value="EF_Hand_1_Ca_BS"/>
</dbReference>
<reference evidence="11" key="1">
    <citation type="submission" date="2025-08" db="UniProtKB">
        <authorList>
            <consortium name="RefSeq"/>
        </authorList>
    </citation>
    <scope>IDENTIFICATION</scope>
    <source>
        <tissue evidence="11">Sperm</tissue>
    </source>
</reference>
<dbReference type="Gene3D" id="3.30.60.30">
    <property type="match status" value="1"/>
</dbReference>
<dbReference type="InterPro" id="IPR002350">
    <property type="entry name" value="Kazal_dom"/>
</dbReference>
<evidence type="ECO:0000259" key="8">
    <source>
        <dbReference type="PROSITE" id="PS50222"/>
    </source>
</evidence>
<dbReference type="PANTHER" id="PTHR13866:SF31">
    <property type="entry name" value="SPARC-LIKE 2"/>
    <property type="match status" value="1"/>
</dbReference>
<keyword evidence="6" id="KW-0325">Glycoprotein</keyword>
<dbReference type="SMART" id="SM00280">
    <property type="entry name" value="KAZAL"/>
    <property type="match status" value="1"/>
</dbReference>
<evidence type="ECO:0000313" key="10">
    <source>
        <dbReference type="Proteomes" id="UP001318040"/>
    </source>
</evidence>
<dbReference type="GO" id="GO:0005509">
    <property type="term" value="F:calcium ion binding"/>
    <property type="evidence" value="ECO:0007669"/>
    <property type="project" value="InterPro"/>
</dbReference>
<dbReference type="SUPFAM" id="SSF100895">
    <property type="entry name" value="Kazal-type serine protease inhibitors"/>
    <property type="match status" value="1"/>
</dbReference>
<dbReference type="InterPro" id="IPR011992">
    <property type="entry name" value="EF-hand-dom_pair"/>
</dbReference>
<dbReference type="Gene3D" id="1.10.238.10">
    <property type="entry name" value="EF-hand"/>
    <property type="match status" value="1"/>
</dbReference>
<dbReference type="RefSeq" id="XP_032825188.1">
    <property type="nucleotide sequence ID" value="XM_032969297.1"/>
</dbReference>
<evidence type="ECO:0000256" key="1">
    <source>
        <dbReference type="ARBA" id="ARBA00004498"/>
    </source>
</evidence>
<dbReference type="GO" id="GO:0050840">
    <property type="term" value="F:extracellular matrix binding"/>
    <property type="evidence" value="ECO:0007669"/>
    <property type="project" value="TreeGrafter"/>
</dbReference>
<dbReference type="Pfam" id="PF07648">
    <property type="entry name" value="Kazal_2"/>
    <property type="match status" value="1"/>
</dbReference>
<evidence type="ECO:0000256" key="4">
    <source>
        <dbReference type="ARBA" id="ARBA00022837"/>
    </source>
</evidence>
<dbReference type="PROSITE" id="PS00018">
    <property type="entry name" value="EF_HAND_1"/>
    <property type="match status" value="1"/>
</dbReference>
<dbReference type="KEGG" id="pmrn:116951025"/>
<protein>
    <submittedName>
        <fullName evidence="11">SPARC-like</fullName>
    </submittedName>
</protein>
<evidence type="ECO:0000259" key="9">
    <source>
        <dbReference type="PROSITE" id="PS51465"/>
    </source>
</evidence>
<dbReference type="Proteomes" id="UP001318040">
    <property type="component" value="Chromosome 41"/>
</dbReference>
<dbReference type="Pfam" id="PF10591">
    <property type="entry name" value="SPARC_Ca_bdg"/>
    <property type="match status" value="1"/>
</dbReference>
<keyword evidence="2" id="KW-0964">Secreted</keyword>
<dbReference type="InterPro" id="IPR019577">
    <property type="entry name" value="SPARC/Testican_Ca-bd-dom"/>
</dbReference>
<dbReference type="CDD" id="cd00252">
    <property type="entry name" value="EFh_SPARC_EC"/>
    <property type="match status" value="1"/>
</dbReference>
<sequence length="261" mass="29410">MSPARGLLLACLLCLHAQSGSAGRVTNGDRALANAGGRLVPYYGRTDPEQLCRLMKCRKPAGSVCHVVTTENGTRIPKCMCPKTCPGEQKAVCSAYGRQYDNACLLYKEACRRRRRIGISYYGECIARQGACSDAEGGQFPFRLLEWFLHLKEIDAFGTVDPSSSQATLDKQQRTLLAAWKFATLDREGDGELSRRDIKDLRFRLMPLEHCAEQFFRSCDKDDDKMISEEEWTSCLVERSESWYETFMSKKMGPGGEWIES</sequence>
<dbReference type="PROSITE" id="PS50222">
    <property type="entry name" value="EF_HAND_2"/>
    <property type="match status" value="1"/>
</dbReference>
<evidence type="ECO:0000256" key="6">
    <source>
        <dbReference type="ARBA" id="ARBA00023180"/>
    </source>
</evidence>
<dbReference type="AlphaFoldDB" id="A0AAJ7X9N3"/>
<keyword evidence="10" id="KW-1185">Reference proteome</keyword>
<dbReference type="CDD" id="cd00104">
    <property type="entry name" value="KAZAL_FS"/>
    <property type="match status" value="1"/>
</dbReference>
<evidence type="ECO:0000313" key="11">
    <source>
        <dbReference type="RefSeq" id="XP_032825188.1"/>
    </source>
</evidence>
<keyword evidence="4" id="KW-0106">Calcium</keyword>
<evidence type="ECO:0000256" key="3">
    <source>
        <dbReference type="ARBA" id="ARBA00022729"/>
    </source>
</evidence>
<dbReference type="PROSITE" id="PS51465">
    <property type="entry name" value="KAZAL_2"/>
    <property type="match status" value="1"/>
</dbReference>
<dbReference type="InterPro" id="IPR036058">
    <property type="entry name" value="Kazal_dom_sf"/>
</dbReference>
<dbReference type="GeneID" id="116951025"/>